<proteinExistence type="predicted"/>
<dbReference type="AlphaFoldDB" id="E8TDB0"/>
<evidence type="ECO:0000313" key="2">
    <source>
        <dbReference type="Proteomes" id="UP000007471"/>
    </source>
</evidence>
<dbReference type="OrthoDB" id="8084372at2"/>
<dbReference type="Proteomes" id="UP000007471">
    <property type="component" value="Chromosome"/>
</dbReference>
<dbReference type="STRING" id="765698.Mesci_5378"/>
<gene>
    <name evidence="1" type="ordered locus">Mesci_5378</name>
</gene>
<name>E8TDB0_MESCW</name>
<accession>E8TDB0</accession>
<dbReference type="KEGG" id="mci:Mesci_5378"/>
<organism evidence="1 2">
    <name type="scientific">Mesorhizobium ciceri biovar biserrulae (strain HAMBI 2942 / LMG 23838 / WSM1271)</name>
    <dbReference type="NCBI Taxonomy" id="765698"/>
    <lineage>
        <taxon>Bacteria</taxon>
        <taxon>Pseudomonadati</taxon>
        <taxon>Pseudomonadota</taxon>
        <taxon>Alphaproteobacteria</taxon>
        <taxon>Hyphomicrobiales</taxon>
        <taxon>Phyllobacteriaceae</taxon>
        <taxon>Mesorhizobium</taxon>
    </lineage>
</organism>
<reference evidence="2" key="1">
    <citation type="submission" date="2011-01" db="EMBL/GenBank/DDBJ databases">
        <title>Complete sequence of chromosome of Mesorhizobium ciceri bv. biserrulae WSM1271.</title>
        <authorList>
            <person name="Lucas S."/>
            <person name="Copeland A."/>
            <person name="Lapidus A."/>
            <person name="Cheng J.-F."/>
            <person name="Goodwin L."/>
            <person name="Pitluck S."/>
            <person name="Teshima H."/>
            <person name="Detter J.C."/>
            <person name="Han C."/>
            <person name="Tapia R."/>
            <person name="Land M."/>
            <person name="Hauser L."/>
            <person name="Kyrpides N."/>
            <person name="Ivanova N."/>
            <person name="Nandasena K."/>
            <person name="Reeve W.G."/>
            <person name="Howieson J.G."/>
            <person name="O'Hara G."/>
            <person name="Tiwari R.P."/>
            <person name="Woyke T."/>
        </authorList>
    </citation>
    <scope>NUCLEOTIDE SEQUENCE [LARGE SCALE GENOMIC DNA]</scope>
    <source>
        <strain evidence="2">HAMBI 2942 / LMG 23838 / WSM1271</strain>
    </source>
</reference>
<dbReference type="EMBL" id="CP002447">
    <property type="protein sequence ID" value="ADV14476.1"/>
    <property type="molecule type" value="Genomic_DNA"/>
</dbReference>
<sequence length="80" mass="8670">MQTYLVEQMEGDDVVAASNVNASSPFTAATMSTGRQVTLRTWENNWVRVTDELGGEVFAYCFVSSTGKADSSAQPDTSVR</sequence>
<protein>
    <submittedName>
        <fullName evidence="1">Uncharacterized protein</fullName>
    </submittedName>
</protein>
<dbReference type="HOGENOM" id="CLU_2585587_0_0_5"/>
<evidence type="ECO:0000313" key="1">
    <source>
        <dbReference type="EMBL" id="ADV14476.1"/>
    </source>
</evidence>